<dbReference type="Gene3D" id="3.30.950.10">
    <property type="entry name" value="Methyltransferase, Cobalt-precorrin-4 Transmethylase, Domain 2"/>
    <property type="match status" value="1"/>
</dbReference>
<comment type="caution">
    <text evidence="8">The sequence shown here is derived from an EMBL/GenBank/DDBJ whole genome shotgun (WGS) entry which is preliminary data.</text>
</comment>
<comment type="similarity">
    <text evidence="6">Belongs to the precorrin methyltransferase family.</text>
</comment>
<dbReference type="PROSITE" id="PS00839">
    <property type="entry name" value="SUMT_1"/>
    <property type="match status" value="1"/>
</dbReference>
<dbReference type="EMBL" id="RXIF01000006">
    <property type="protein sequence ID" value="RZN64458.1"/>
    <property type="molecule type" value="Genomic_DNA"/>
</dbReference>
<proteinExistence type="inferred from homology"/>
<dbReference type="CDD" id="cd11645">
    <property type="entry name" value="Precorrin_2_C20_MT"/>
    <property type="match status" value="1"/>
</dbReference>
<dbReference type="GO" id="GO:0030788">
    <property type="term" value="F:precorrin-2 C20-methyltransferase activity"/>
    <property type="evidence" value="ECO:0007669"/>
    <property type="project" value="InterPro"/>
</dbReference>
<dbReference type="InterPro" id="IPR014777">
    <property type="entry name" value="4pyrrole_Mease_sub1"/>
</dbReference>
<dbReference type="Proteomes" id="UP000317158">
    <property type="component" value="Unassembled WGS sequence"/>
</dbReference>
<dbReference type="GO" id="GO:0009236">
    <property type="term" value="P:cobalamin biosynthetic process"/>
    <property type="evidence" value="ECO:0007669"/>
    <property type="project" value="UniProtKB-UniRule"/>
</dbReference>
<keyword evidence="3 8" id="KW-0489">Methyltransferase</keyword>
<keyword evidence="4" id="KW-0808">Transferase</keyword>
<dbReference type="SUPFAM" id="SSF53790">
    <property type="entry name" value="Tetrapyrrole methylase"/>
    <property type="match status" value="1"/>
</dbReference>
<evidence type="ECO:0000259" key="7">
    <source>
        <dbReference type="Pfam" id="PF00590"/>
    </source>
</evidence>
<dbReference type="InterPro" id="IPR014776">
    <property type="entry name" value="4pyrrole_Mease_sub2"/>
</dbReference>
<dbReference type="InterPro" id="IPR035996">
    <property type="entry name" value="4pyrrol_Methylase_sf"/>
</dbReference>
<reference evidence="8 9" key="1">
    <citation type="journal article" date="2019" name="Nat. Microbiol.">
        <title>Wide diversity of methane and short-chain alkane metabolisms in uncultured archaea.</title>
        <authorList>
            <person name="Borrel G."/>
            <person name="Adam P.S."/>
            <person name="McKay L.J."/>
            <person name="Chen L.X."/>
            <person name="Sierra-Garcia I.N."/>
            <person name="Sieber C.M."/>
            <person name="Letourneur Q."/>
            <person name="Ghozlane A."/>
            <person name="Andersen G.L."/>
            <person name="Li W.J."/>
            <person name="Hallam S.J."/>
            <person name="Muyzer G."/>
            <person name="de Oliveira V.M."/>
            <person name="Inskeep W.P."/>
            <person name="Banfield J.F."/>
            <person name="Gribaldo S."/>
        </authorList>
    </citation>
    <scope>NUCLEOTIDE SEQUENCE [LARGE SCALE GENOMIC DNA]</scope>
    <source>
        <strain evidence="8">NM1a</strain>
    </source>
</reference>
<evidence type="ECO:0000256" key="3">
    <source>
        <dbReference type="ARBA" id="ARBA00022603"/>
    </source>
</evidence>
<name>A0A520KST1_METT2</name>
<dbReference type="PIRSF" id="PIRSF036427">
    <property type="entry name" value="Precrrn-2_mtase"/>
    <property type="match status" value="1"/>
</dbReference>
<organism evidence="8 9">
    <name type="scientific">Methanoliparum thermophilum</name>
    <dbReference type="NCBI Taxonomy" id="2491083"/>
    <lineage>
        <taxon>Archaea</taxon>
        <taxon>Methanobacteriati</taxon>
        <taxon>Methanobacteriota</taxon>
        <taxon>Candidatus Methanoliparia</taxon>
        <taxon>Candidatus Methanoliparales</taxon>
        <taxon>Candidatus Methanoliparaceae</taxon>
        <taxon>Candidatus Methanoliparum</taxon>
    </lineage>
</organism>
<evidence type="ECO:0000256" key="5">
    <source>
        <dbReference type="ARBA" id="ARBA00022691"/>
    </source>
</evidence>
<comment type="pathway">
    <text evidence="1">Cofactor biosynthesis; adenosylcobalamin biosynthesis.</text>
</comment>
<dbReference type="AlphaFoldDB" id="A0A520KST1"/>
<dbReference type="InterPro" id="IPR012382">
    <property type="entry name" value="CobI/CbiL"/>
</dbReference>
<accession>A0A520KST1</accession>
<keyword evidence="2" id="KW-0169">Cobalamin biosynthesis</keyword>
<evidence type="ECO:0000313" key="8">
    <source>
        <dbReference type="EMBL" id="RZN64458.1"/>
    </source>
</evidence>
<gene>
    <name evidence="8" type="ORF">EF806_03695</name>
</gene>
<evidence type="ECO:0000256" key="6">
    <source>
        <dbReference type="PIRNR" id="PIRNR036427"/>
    </source>
</evidence>
<dbReference type="GO" id="GO:0032259">
    <property type="term" value="P:methylation"/>
    <property type="evidence" value="ECO:0007669"/>
    <property type="project" value="UniProtKB-KW"/>
</dbReference>
<dbReference type="PANTHER" id="PTHR43467">
    <property type="entry name" value="COBALT-PRECORRIN-2 C(20)-METHYLTRANSFERASE"/>
    <property type="match status" value="1"/>
</dbReference>
<sequence>MLIGVGLGPGDPELLTLKAIKVLKNSDEVIAPGRLAYNIISRYCDPRLVDIPMNNKADGVISSLTEEFCRRCKNEDIAFAAIGDIMVYSTFQHIVEKVKEINNSIKIQTIPGISISTSIFSKIGVFIDQPMLVTTEKKISEEYTGEKVIVVLKVKRPWDIINKFKRYGYNDFALVKRAYMDDEEILYNLDIPEESDYFTTLVGWM</sequence>
<evidence type="ECO:0000256" key="1">
    <source>
        <dbReference type="ARBA" id="ARBA00004953"/>
    </source>
</evidence>
<evidence type="ECO:0000256" key="2">
    <source>
        <dbReference type="ARBA" id="ARBA00022573"/>
    </source>
</evidence>
<protein>
    <submittedName>
        <fullName evidence="8">Precorrin-2 methylase</fullName>
    </submittedName>
</protein>
<dbReference type="PANTHER" id="PTHR43467:SF2">
    <property type="entry name" value="COBALT-PRECORRIN-2 C(20)-METHYLTRANSFERASE"/>
    <property type="match status" value="1"/>
</dbReference>
<evidence type="ECO:0000313" key="9">
    <source>
        <dbReference type="Proteomes" id="UP000317158"/>
    </source>
</evidence>
<keyword evidence="5" id="KW-0949">S-adenosyl-L-methionine</keyword>
<dbReference type="Gene3D" id="3.40.1010.10">
    <property type="entry name" value="Cobalt-precorrin-4 Transmethylase, Domain 1"/>
    <property type="match status" value="1"/>
</dbReference>
<feature type="domain" description="Tetrapyrrole methylase" evidence="7">
    <location>
        <begin position="1"/>
        <end position="186"/>
    </location>
</feature>
<evidence type="ECO:0000256" key="4">
    <source>
        <dbReference type="ARBA" id="ARBA00022679"/>
    </source>
</evidence>
<dbReference type="InterPro" id="IPR003043">
    <property type="entry name" value="Uropor_MeTrfase_CS"/>
</dbReference>
<dbReference type="Pfam" id="PF00590">
    <property type="entry name" value="TP_methylase"/>
    <property type="match status" value="1"/>
</dbReference>
<dbReference type="InterPro" id="IPR000878">
    <property type="entry name" value="4pyrrol_Mease"/>
</dbReference>